<comment type="similarity">
    <text evidence="2">Belongs to the SusD family.</text>
</comment>
<dbReference type="Pfam" id="PF14322">
    <property type="entry name" value="SusD-like_3"/>
    <property type="match status" value="1"/>
</dbReference>
<dbReference type="InterPro" id="IPR012944">
    <property type="entry name" value="SusD_RagB_dom"/>
</dbReference>
<dbReference type="InterPro" id="IPR011990">
    <property type="entry name" value="TPR-like_helical_dom_sf"/>
</dbReference>
<keyword evidence="3" id="KW-0732">Signal</keyword>
<evidence type="ECO:0000259" key="6">
    <source>
        <dbReference type="Pfam" id="PF07980"/>
    </source>
</evidence>
<comment type="caution">
    <text evidence="8">The sequence shown here is derived from an EMBL/GenBank/DDBJ whole genome shotgun (WGS) entry which is preliminary data.</text>
</comment>
<dbReference type="OrthoDB" id="621570at2"/>
<sequence length="469" mass="52319">MNQNTIISKKLDRNILSALMITISFFTLFSCDSFVDIEEPNSQLTTDAVFESKATATAAMTDIYAQMRDNGIITGKLAGISNLMGNYTDELVAYENGAYSSEPFYNNSVLPSNALILSQWNASYNQIYAANAVLGGLDNSTVLTAGDKNQLKGEALFVRVLNHFYLVNLFGSVPYVTSTDYKVNSTITRIPISEVYSKIIEDLLTSVDLLSQDYVTSERVRPNKSTAQALLARVYLYTQQWDKASNMASAVLNNQSLYVWENDLDAVFLKESTATIWQLSPDYNGKNTHEGAAFIFPSAAPSLVALSNTLLESFAANDLRKSHWIKAVTDGTDIWYHSYKYKEDSDTGSSVEYSIVFRTAEQYLIRAEARAHQGNLIGAKEDLNKIRNTAGLPNSDAVTADQIIDAVIQERRFELFTEYGHRFFDLKRTGKLDSALNYKTGWNSTDSLWPLPQSELLTNPFLTPQNPGY</sequence>
<dbReference type="AlphaFoldDB" id="A0A502F656"/>
<evidence type="ECO:0000256" key="2">
    <source>
        <dbReference type="ARBA" id="ARBA00006275"/>
    </source>
</evidence>
<organism evidence="8 9">
    <name type="scientific">Flavobacterium pectinovorum</name>
    <dbReference type="NCBI Taxonomy" id="29533"/>
    <lineage>
        <taxon>Bacteria</taxon>
        <taxon>Pseudomonadati</taxon>
        <taxon>Bacteroidota</taxon>
        <taxon>Flavobacteriia</taxon>
        <taxon>Flavobacteriales</taxon>
        <taxon>Flavobacteriaceae</taxon>
        <taxon>Flavobacterium</taxon>
    </lineage>
</organism>
<gene>
    <name evidence="8" type="ORF">EAH81_06370</name>
</gene>
<dbReference type="Gene3D" id="1.25.40.390">
    <property type="match status" value="1"/>
</dbReference>
<keyword evidence="9" id="KW-1185">Reference proteome</keyword>
<dbReference type="Proteomes" id="UP000319700">
    <property type="component" value="Unassembled WGS sequence"/>
</dbReference>
<proteinExistence type="inferred from homology"/>
<dbReference type="Pfam" id="PF07980">
    <property type="entry name" value="SusD_RagB"/>
    <property type="match status" value="1"/>
</dbReference>
<evidence type="ECO:0000256" key="1">
    <source>
        <dbReference type="ARBA" id="ARBA00004442"/>
    </source>
</evidence>
<evidence type="ECO:0000313" key="8">
    <source>
        <dbReference type="EMBL" id="TPG44166.1"/>
    </source>
</evidence>
<dbReference type="CDD" id="cd08977">
    <property type="entry name" value="SusD"/>
    <property type="match status" value="1"/>
</dbReference>
<evidence type="ECO:0000256" key="4">
    <source>
        <dbReference type="ARBA" id="ARBA00023136"/>
    </source>
</evidence>
<protein>
    <submittedName>
        <fullName evidence="8">RagB/SusD family nutrient uptake outer membrane protein</fullName>
    </submittedName>
</protein>
<dbReference type="EMBL" id="RCZH01000003">
    <property type="protein sequence ID" value="TPG44166.1"/>
    <property type="molecule type" value="Genomic_DNA"/>
</dbReference>
<evidence type="ECO:0000256" key="3">
    <source>
        <dbReference type="ARBA" id="ARBA00022729"/>
    </source>
</evidence>
<feature type="domain" description="RagB/SusD" evidence="6">
    <location>
        <begin position="326"/>
        <end position="469"/>
    </location>
</feature>
<evidence type="ECO:0000259" key="7">
    <source>
        <dbReference type="Pfam" id="PF14322"/>
    </source>
</evidence>
<dbReference type="SUPFAM" id="SSF48452">
    <property type="entry name" value="TPR-like"/>
    <property type="match status" value="1"/>
</dbReference>
<reference evidence="8 9" key="1">
    <citation type="journal article" date="2019" name="Environ. Microbiol.">
        <title>Species interactions and distinct microbial communities in high Arctic permafrost affected cryosols are associated with the CH4 and CO2 gas fluxes.</title>
        <authorList>
            <person name="Altshuler I."/>
            <person name="Hamel J."/>
            <person name="Turney S."/>
            <person name="Magnuson E."/>
            <person name="Levesque R."/>
            <person name="Greer C."/>
            <person name="Whyte L.G."/>
        </authorList>
    </citation>
    <scope>NUCLEOTIDE SEQUENCE [LARGE SCALE GENOMIC DNA]</scope>
    <source>
        <strain evidence="8 9">42</strain>
    </source>
</reference>
<evidence type="ECO:0000256" key="5">
    <source>
        <dbReference type="ARBA" id="ARBA00023237"/>
    </source>
</evidence>
<evidence type="ECO:0000313" key="9">
    <source>
        <dbReference type="Proteomes" id="UP000319700"/>
    </source>
</evidence>
<keyword evidence="5" id="KW-0998">Cell outer membrane</keyword>
<keyword evidence="4" id="KW-0472">Membrane</keyword>
<accession>A0A502F656</accession>
<name>A0A502F656_9FLAO</name>
<dbReference type="InterPro" id="IPR033985">
    <property type="entry name" value="SusD-like_N"/>
</dbReference>
<dbReference type="GO" id="GO:0009279">
    <property type="term" value="C:cell outer membrane"/>
    <property type="evidence" value="ECO:0007669"/>
    <property type="project" value="UniProtKB-SubCell"/>
</dbReference>
<feature type="domain" description="SusD-like N-terminal" evidence="7">
    <location>
        <begin position="34"/>
        <end position="236"/>
    </location>
</feature>
<comment type="subcellular location">
    <subcellularLocation>
        <location evidence="1">Cell outer membrane</location>
    </subcellularLocation>
</comment>
<dbReference type="RefSeq" id="WP_140504932.1">
    <property type="nucleotide sequence ID" value="NZ_RCZH01000003.1"/>
</dbReference>